<protein>
    <submittedName>
        <fullName evidence="1">Unannotated protein</fullName>
    </submittedName>
</protein>
<dbReference type="EMBL" id="CAEZXZ010000245">
    <property type="protein sequence ID" value="CAB4717098.1"/>
    <property type="molecule type" value="Genomic_DNA"/>
</dbReference>
<name>A0A6J6R6G3_9ZZZZ</name>
<organism evidence="1">
    <name type="scientific">freshwater metagenome</name>
    <dbReference type="NCBI Taxonomy" id="449393"/>
    <lineage>
        <taxon>unclassified sequences</taxon>
        <taxon>metagenomes</taxon>
        <taxon>ecological metagenomes</taxon>
    </lineage>
</organism>
<reference evidence="1" key="1">
    <citation type="submission" date="2020-05" db="EMBL/GenBank/DDBJ databases">
        <authorList>
            <person name="Chiriac C."/>
            <person name="Salcher M."/>
            <person name="Ghai R."/>
            <person name="Kavagutti S V."/>
        </authorList>
    </citation>
    <scope>NUCLEOTIDE SEQUENCE</scope>
</reference>
<proteinExistence type="predicted"/>
<accession>A0A6J6R6G3</accession>
<evidence type="ECO:0000313" key="1">
    <source>
        <dbReference type="EMBL" id="CAB4717098.1"/>
    </source>
</evidence>
<sequence>MGDNHHCEFGLGFQVLSKPSDYFNVEVVGRLIK</sequence>
<gene>
    <name evidence="1" type="ORF">UFOPK2625_01325</name>
</gene>
<dbReference type="AlphaFoldDB" id="A0A6J6R6G3"/>